<evidence type="ECO:0000313" key="3">
    <source>
        <dbReference type="EMBL" id="SDT14231.1"/>
    </source>
</evidence>
<dbReference type="PROSITE" id="PS51208">
    <property type="entry name" value="AUTOTRANSPORTER"/>
    <property type="match status" value="1"/>
</dbReference>
<dbReference type="SMART" id="SM00869">
    <property type="entry name" value="Autotransporter"/>
    <property type="match status" value="1"/>
</dbReference>
<sequence>MTRRQLVHHCALPLLMLVLQDSRAACDLTPTAGDDHFVCDSGTAPGVVDTQGNNSLGMPYPGTGTITGNVVFGNGNDSATIASGTLEGNLDLGSGNNRFNMSGGIIRGTLTGSAQATMSGGSIGQVDLINDNNRFQLQGGAILGNLVSAGANDVVMVTGGTIGSVTQSADIITSGGNNQVLMSDGTVYGEIHTSSGDDFFNWRDAGIIHGAILMGSGNDRALIQNLPEAALSSTPSLDGGLGNDSLVFENSNPGTGGRYVHWESVALTDHSAMILNDSLVLGDSGTGSGHLDIDASSSLSSSTGLIRAFDSNQNATLNNSGTIYLTAGGAQASDRLTVIGNYVGNGGSLKLHSVLAGDDSPSDRLVVSRGSLSGSTEINVANLGGNGAETLQNGIQVVEANQGATSSDGAFHLGGTVSAGAFDYFLYKGGVTPGTQNNWYLRSSVTGPVVPLPEPEGPVTPLPGPEGPLLPDPEPGETIPFYRPEVAVDALAGPAAALLDQAVLGNFHQRQGDQALLRNNDQSNAGWLRTFASDVRQGWSGDVAPGLEGHVWGLQAGHDLYATSDDRGNRYTTGLFVSHARLQGSARGFVDGFQNTRAGTLRLNSDSLGVYWYLIAPNDAYLDAVAMGSRYHGSARSDRQLKFDIAGHGLTFSLEGGYPYPLTTGWVLEPQAQFIVQKVFLDNDNDGISQIRPDSRDYFKGRLGVRAKGAIQTGGVPLEPYVRANLWHTFGGSDTLSFDGYPIRTEHGASNLELGGGILARLSRDLSVYGGVDYTSHIDSHQQESLSANLGVRLDW</sequence>
<feature type="domain" description="Autotransporter" evidence="2">
    <location>
        <begin position="519"/>
        <end position="796"/>
    </location>
</feature>
<dbReference type="Pfam" id="PF18883">
    <property type="entry name" value="AC_1"/>
    <property type="match status" value="1"/>
</dbReference>
<dbReference type="Pfam" id="PF03797">
    <property type="entry name" value="Autotransporter"/>
    <property type="match status" value="1"/>
</dbReference>
<dbReference type="RefSeq" id="WP_090208208.1">
    <property type="nucleotide sequence ID" value="NZ_LT629777.1"/>
</dbReference>
<organism evidence="3 4">
    <name type="scientific">Pseudomonas asplenii</name>
    <dbReference type="NCBI Taxonomy" id="53407"/>
    <lineage>
        <taxon>Bacteria</taxon>
        <taxon>Pseudomonadati</taxon>
        <taxon>Pseudomonadota</taxon>
        <taxon>Gammaproteobacteria</taxon>
        <taxon>Pseudomonadales</taxon>
        <taxon>Pseudomonadaceae</taxon>
        <taxon>Pseudomonas</taxon>
    </lineage>
</organism>
<dbReference type="SUPFAM" id="SSF51126">
    <property type="entry name" value="Pectin lyase-like"/>
    <property type="match status" value="1"/>
</dbReference>
<dbReference type="Gene3D" id="2.40.128.130">
    <property type="entry name" value="Autotransporter beta-domain"/>
    <property type="match status" value="1"/>
</dbReference>
<dbReference type="InterPro" id="IPR012332">
    <property type="entry name" value="Autotransporter_pectin_lyase_C"/>
</dbReference>
<feature type="signal peptide" evidence="1">
    <location>
        <begin position="1"/>
        <end position="24"/>
    </location>
</feature>
<name>A0A1H1XYS7_9PSED</name>
<dbReference type="Gene3D" id="2.160.20.20">
    <property type="match status" value="1"/>
</dbReference>
<dbReference type="InterPro" id="IPR005546">
    <property type="entry name" value="Autotransporte_beta"/>
</dbReference>
<dbReference type="InterPro" id="IPR011050">
    <property type="entry name" value="Pectin_lyase_fold/virulence"/>
</dbReference>
<dbReference type="Proteomes" id="UP000199524">
    <property type="component" value="Chromosome I"/>
</dbReference>
<dbReference type="GeneID" id="300209046"/>
<dbReference type="CDD" id="cd01344">
    <property type="entry name" value="PL2_Passenger_AT"/>
    <property type="match status" value="1"/>
</dbReference>
<dbReference type="EMBL" id="LT629777">
    <property type="protein sequence ID" value="SDT14231.1"/>
    <property type="molecule type" value="Genomic_DNA"/>
</dbReference>
<dbReference type="InterPro" id="IPR036709">
    <property type="entry name" value="Autotransporte_beta_dom_sf"/>
</dbReference>
<reference evidence="4" key="1">
    <citation type="submission" date="2016-10" db="EMBL/GenBank/DDBJ databases">
        <authorList>
            <person name="Varghese N."/>
            <person name="Submissions S."/>
        </authorList>
    </citation>
    <scope>NUCLEOTIDE SEQUENCE [LARGE SCALE GENOMIC DNA]</scope>
    <source>
        <strain evidence="4">ATCC 23835</strain>
    </source>
</reference>
<evidence type="ECO:0000259" key="2">
    <source>
        <dbReference type="PROSITE" id="PS51208"/>
    </source>
</evidence>
<dbReference type="PRINTS" id="PR01484">
    <property type="entry name" value="PRTACTNFAMLY"/>
</dbReference>
<dbReference type="SUPFAM" id="SSF103515">
    <property type="entry name" value="Autotransporter"/>
    <property type="match status" value="1"/>
</dbReference>
<gene>
    <name evidence="3" type="ORF">SAMN05216598_4133</name>
</gene>
<evidence type="ECO:0000256" key="1">
    <source>
        <dbReference type="SAM" id="SignalP"/>
    </source>
</evidence>
<protein>
    <submittedName>
        <fullName evidence="3">Type V secretory pathway, adhesin AidA</fullName>
    </submittedName>
</protein>
<feature type="chain" id="PRO_5009265982" evidence="1">
    <location>
        <begin position="25"/>
        <end position="796"/>
    </location>
</feature>
<keyword evidence="1" id="KW-0732">Signal</keyword>
<dbReference type="InterPro" id="IPR003991">
    <property type="entry name" value="Pertactin_virulence_factor"/>
</dbReference>
<dbReference type="AlphaFoldDB" id="A0A1H1XYS7"/>
<proteinExistence type="predicted"/>
<dbReference type="InterPro" id="IPR043990">
    <property type="entry name" value="AC_1"/>
</dbReference>
<accession>A0A1H1XYS7</accession>
<evidence type="ECO:0000313" key="4">
    <source>
        <dbReference type="Proteomes" id="UP000199524"/>
    </source>
</evidence>
<keyword evidence="4" id="KW-1185">Reference proteome</keyword>